<dbReference type="EMBL" id="KI535697">
    <property type="protein sequence ID" value="ESR64863.1"/>
    <property type="molecule type" value="Genomic_DNA"/>
</dbReference>
<keyword evidence="7" id="KW-0927">Auxin signaling pathway</keyword>
<evidence type="ECO:0000256" key="5">
    <source>
        <dbReference type="ARBA" id="ARBA00022989"/>
    </source>
</evidence>
<protein>
    <recommendedName>
        <fullName evidence="11">Auxin efflux carrier component</fullName>
    </recommendedName>
</protein>
<keyword evidence="4 8" id="KW-0812">Transmembrane</keyword>
<comment type="subcellular location">
    <subcellularLocation>
        <location evidence="1">Endomembrane system</location>
        <topology evidence="1">Multi-pass membrane protein</topology>
    </subcellularLocation>
</comment>
<proteinExistence type="inferred from homology"/>
<evidence type="ECO:0000256" key="1">
    <source>
        <dbReference type="ARBA" id="ARBA00004127"/>
    </source>
</evidence>
<dbReference type="Proteomes" id="UP000030687">
    <property type="component" value="Unassembled WGS sequence"/>
</dbReference>
<dbReference type="STRING" id="85681.V4TWA9"/>
<evidence type="ECO:0000256" key="2">
    <source>
        <dbReference type="ARBA" id="ARBA00009177"/>
    </source>
</evidence>
<evidence type="ECO:0000256" key="4">
    <source>
        <dbReference type="ARBA" id="ARBA00022692"/>
    </source>
</evidence>
<keyword evidence="10" id="KW-1185">Reference proteome</keyword>
<dbReference type="GO" id="GO:0005886">
    <property type="term" value="C:plasma membrane"/>
    <property type="evidence" value="ECO:0007669"/>
    <property type="project" value="TreeGrafter"/>
</dbReference>
<evidence type="ECO:0000256" key="8">
    <source>
        <dbReference type="SAM" id="Phobius"/>
    </source>
</evidence>
<dbReference type="InParanoid" id="V4TWA9"/>
<organism evidence="9 10">
    <name type="scientific">Citrus clementina</name>
    <name type="common">Clementine</name>
    <name type="synonym">Citrus deliciosa x Citrus sinensis</name>
    <dbReference type="NCBI Taxonomy" id="85681"/>
    <lineage>
        <taxon>Eukaryota</taxon>
        <taxon>Viridiplantae</taxon>
        <taxon>Streptophyta</taxon>
        <taxon>Embryophyta</taxon>
        <taxon>Tracheophyta</taxon>
        <taxon>Spermatophyta</taxon>
        <taxon>Magnoliopsida</taxon>
        <taxon>eudicotyledons</taxon>
        <taxon>Gunneridae</taxon>
        <taxon>Pentapetalae</taxon>
        <taxon>rosids</taxon>
        <taxon>malvids</taxon>
        <taxon>Sapindales</taxon>
        <taxon>Rutaceae</taxon>
        <taxon>Aurantioideae</taxon>
        <taxon>Citrus</taxon>
    </lineage>
</organism>
<dbReference type="PANTHER" id="PTHR31752:SF18">
    <property type="entry name" value="AUXIN EFFLUX CARRIER COMPONENT 1"/>
    <property type="match status" value="1"/>
</dbReference>
<keyword evidence="3" id="KW-0813">Transport</keyword>
<feature type="non-terminal residue" evidence="9">
    <location>
        <position position="1"/>
    </location>
</feature>
<evidence type="ECO:0000256" key="6">
    <source>
        <dbReference type="ARBA" id="ARBA00023136"/>
    </source>
</evidence>
<dbReference type="GO" id="GO:0005783">
    <property type="term" value="C:endoplasmic reticulum"/>
    <property type="evidence" value="ECO:0007669"/>
    <property type="project" value="TreeGrafter"/>
</dbReference>
<feature type="transmembrane region" description="Helical" evidence="8">
    <location>
        <begin position="22"/>
        <end position="44"/>
    </location>
</feature>
<keyword evidence="5 8" id="KW-1133">Transmembrane helix</keyword>
<dbReference type="InterPro" id="IPR004776">
    <property type="entry name" value="Mem_transp_PIN-like"/>
</dbReference>
<keyword evidence="6 8" id="KW-0472">Membrane</keyword>
<evidence type="ECO:0008006" key="11">
    <source>
        <dbReference type="Google" id="ProtNLM"/>
    </source>
</evidence>
<dbReference type="AlphaFoldDB" id="V4TWA9"/>
<evidence type="ECO:0000256" key="3">
    <source>
        <dbReference type="ARBA" id="ARBA00022448"/>
    </source>
</evidence>
<dbReference type="InterPro" id="IPR051107">
    <property type="entry name" value="Auxin_Efflux_Carrier"/>
</dbReference>
<dbReference type="GO" id="GO:0009926">
    <property type="term" value="P:auxin polar transport"/>
    <property type="evidence" value="ECO:0007669"/>
    <property type="project" value="TreeGrafter"/>
</dbReference>
<dbReference type="PANTHER" id="PTHR31752">
    <property type="entry name" value="AUXIN EFFLUX CARRIER COMPONENT 1B-RELATED"/>
    <property type="match status" value="1"/>
</dbReference>
<accession>V4TWA9</accession>
<evidence type="ECO:0000313" key="9">
    <source>
        <dbReference type="EMBL" id="ESR64863.1"/>
    </source>
</evidence>
<evidence type="ECO:0000256" key="7">
    <source>
        <dbReference type="ARBA" id="ARBA00023294"/>
    </source>
</evidence>
<name>V4TWA9_CITCL</name>
<reference evidence="9 10" key="1">
    <citation type="submission" date="2013-10" db="EMBL/GenBank/DDBJ databases">
        <authorList>
            <consortium name="International Citrus Genome Consortium"/>
            <person name="Jenkins J."/>
            <person name="Schmutz J."/>
            <person name="Prochnik S."/>
            <person name="Rokhsar D."/>
            <person name="Gmitter F."/>
            <person name="Ollitrault P."/>
            <person name="Machado M."/>
            <person name="Talon M."/>
            <person name="Wincker P."/>
            <person name="Jaillon O."/>
            <person name="Morgante M."/>
        </authorList>
    </citation>
    <scope>NUCLEOTIDE SEQUENCE</scope>
    <source>
        <strain evidence="10">cv. Clemenules</strain>
    </source>
</reference>
<dbReference type="GO" id="GO:0010329">
    <property type="term" value="F:auxin efflux transmembrane transporter activity"/>
    <property type="evidence" value="ECO:0007669"/>
    <property type="project" value="TreeGrafter"/>
</dbReference>
<dbReference type="KEGG" id="cic:CICLE_v100077871m"/>
<evidence type="ECO:0000313" key="10">
    <source>
        <dbReference type="Proteomes" id="UP000030687"/>
    </source>
</evidence>
<comment type="similarity">
    <text evidence="2">Belongs to the auxin efflux carrier (TC 2.A.69.1) family.</text>
</comment>
<dbReference type="Pfam" id="PF03547">
    <property type="entry name" value="Mem_trans"/>
    <property type="match status" value="1"/>
</dbReference>
<gene>
    <name evidence="9" type="ORF">CICLE_v100077871mg</name>
</gene>
<dbReference type="Gramene" id="ESR64863">
    <property type="protein sequence ID" value="ESR64863"/>
    <property type="gene ID" value="CICLE_v100077871mg"/>
</dbReference>
<dbReference type="GO" id="GO:0009734">
    <property type="term" value="P:auxin-activated signaling pathway"/>
    <property type="evidence" value="ECO:0007669"/>
    <property type="project" value="UniProtKB-KW"/>
</dbReference>
<sequence>AALPQGIVPFVFAKEYNVHPDILSTGVIFGMLIALPITLVYYILLGL</sequence>